<sequence>MKLEQKYSEMLAGYQKLASEIIPSPAANVASDPAKLEWAAQEGYQPEYDPNTDEVTWAQQPKPAYQQPQLMNLQGSMSPERLQESYPAFGFKAQHIDPLLQEIIQKALDGEITTQRAKELTYQLAQNTFKEAWAQGKPTGAAKGAADFEQAISRSTTKSGVAG</sequence>
<evidence type="ECO:0000313" key="1">
    <source>
        <dbReference type="EMBL" id="ASG63943.1"/>
    </source>
</evidence>
<gene>
    <name evidence="1" type="ORF">CEW81_18315</name>
</gene>
<proteinExistence type="predicted"/>
<dbReference type="EMBL" id="CP022114">
    <property type="protein sequence ID" value="ASG63943.1"/>
    <property type="molecule type" value="Genomic_DNA"/>
</dbReference>
<reference evidence="1 2" key="1">
    <citation type="submission" date="2017-06" db="EMBL/GenBank/DDBJ databases">
        <title>Origin of plasmid-mediated fosfomycin resistance gene fosA3.</title>
        <authorList>
            <person name="Ito R."/>
            <person name="Pacey M.P."/>
            <person name="Doi Y."/>
        </authorList>
    </citation>
    <scope>NUCLEOTIDE SEQUENCE [LARGE SCALE GENOMIC DNA]</scope>
    <source>
        <strain evidence="1 2">YDC799</strain>
    </source>
</reference>
<evidence type="ECO:0000313" key="2">
    <source>
        <dbReference type="Proteomes" id="UP000197098"/>
    </source>
</evidence>
<dbReference type="Proteomes" id="UP000197098">
    <property type="component" value="Chromosome"/>
</dbReference>
<organism evidence="1 2">
    <name type="scientific">Kluyvera genomosp. 3</name>
    <dbReference type="NCBI Taxonomy" id="2774055"/>
    <lineage>
        <taxon>Bacteria</taxon>
        <taxon>Pseudomonadati</taxon>
        <taxon>Pseudomonadota</taxon>
        <taxon>Gammaproteobacteria</taxon>
        <taxon>Enterobacterales</taxon>
        <taxon>Enterobacteriaceae</taxon>
        <taxon>Kluyvera</taxon>
    </lineage>
</organism>
<accession>A0A248KJA1</accession>
<name>A0A248KJA1_9ENTR</name>
<protein>
    <submittedName>
        <fullName evidence="1">Uncharacterized protein</fullName>
    </submittedName>
</protein>
<dbReference type="AlphaFoldDB" id="A0A248KJA1"/>